<reference evidence="2" key="1">
    <citation type="submission" date="2017-11" db="EMBL/GenBank/DDBJ databases">
        <authorList>
            <person name="Lima N.C."/>
            <person name="Parody-Merino A.M."/>
            <person name="Battley P.F."/>
            <person name="Fidler A.E."/>
            <person name="Prosdocimi F."/>
        </authorList>
    </citation>
    <scope>NUCLEOTIDE SEQUENCE [LARGE SCALE GENOMIC DNA]</scope>
</reference>
<proteinExistence type="predicted"/>
<keyword evidence="2" id="KW-1185">Reference proteome</keyword>
<keyword evidence="1" id="KW-0808">Transferase</keyword>
<dbReference type="InterPro" id="IPR036691">
    <property type="entry name" value="Endo/exonu/phosph_ase_sf"/>
</dbReference>
<dbReference type="PANTHER" id="PTHR33395">
    <property type="entry name" value="TRANSCRIPTASE, PUTATIVE-RELATED-RELATED"/>
    <property type="match status" value="1"/>
</dbReference>
<dbReference type="GO" id="GO:0031012">
    <property type="term" value="C:extracellular matrix"/>
    <property type="evidence" value="ECO:0007669"/>
    <property type="project" value="TreeGrafter"/>
</dbReference>
<dbReference type="GO" id="GO:0007508">
    <property type="term" value="P:larval heart development"/>
    <property type="evidence" value="ECO:0007669"/>
    <property type="project" value="TreeGrafter"/>
</dbReference>
<dbReference type="GO" id="GO:0061343">
    <property type="term" value="P:cell adhesion involved in heart morphogenesis"/>
    <property type="evidence" value="ECO:0007669"/>
    <property type="project" value="TreeGrafter"/>
</dbReference>
<dbReference type="SUPFAM" id="SSF56219">
    <property type="entry name" value="DNase I-like"/>
    <property type="match status" value="1"/>
</dbReference>
<evidence type="ECO:0000313" key="2">
    <source>
        <dbReference type="Proteomes" id="UP000233556"/>
    </source>
</evidence>
<protein>
    <submittedName>
        <fullName evidence="1">Glycerol kinase</fullName>
    </submittedName>
</protein>
<dbReference type="Proteomes" id="UP000233556">
    <property type="component" value="Unassembled WGS sequence"/>
</dbReference>
<dbReference type="AlphaFoldDB" id="A0A2I0U9T1"/>
<gene>
    <name evidence="1" type="ORF">llap_6972</name>
</gene>
<accession>A0A2I0U9T1</accession>
<evidence type="ECO:0000313" key="1">
    <source>
        <dbReference type="EMBL" id="PKU42723.1"/>
    </source>
</evidence>
<dbReference type="GO" id="GO:0016301">
    <property type="term" value="F:kinase activity"/>
    <property type="evidence" value="ECO:0007669"/>
    <property type="project" value="UniProtKB-KW"/>
</dbReference>
<sequence length="297" mass="34139">MNAHSMGSKQEELEATLLLESYDIVAITETWWDQPYNWSVAIDGYKLFRRNSRGGVSLYVKGWIECEEMPLKLSLGADEERVESLRANLDLFKKLLADIPWVRALEGKGVQESWLIFKYHFLQAQDRCIPKSKKSGKGSRRPAWLSRELLKKLKWKKEVYSAWKKGLTTWEDYKNAVRVCRGEMRKAKASLELNLTRDVKANKKGFFKYIGGKRKTGENVGPLLNEMGAMVTEDTEKAELLNAFFASVFTAQASPQESQTLQVIEKVWMKEDFSLVEEDQARELDTCKSLGPDEMHP</sequence>
<organism evidence="1 2">
    <name type="scientific">Limosa lapponica baueri</name>
    <dbReference type="NCBI Taxonomy" id="1758121"/>
    <lineage>
        <taxon>Eukaryota</taxon>
        <taxon>Metazoa</taxon>
        <taxon>Chordata</taxon>
        <taxon>Craniata</taxon>
        <taxon>Vertebrata</taxon>
        <taxon>Euteleostomi</taxon>
        <taxon>Archelosauria</taxon>
        <taxon>Archosauria</taxon>
        <taxon>Dinosauria</taxon>
        <taxon>Saurischia</taxon>
        <taxon>Theropoda</taxon>
        <taxon>Coelurosauria</taxon>
        <taxon>Aves</taxon>
        <taxon>Neognathae</taxon>
        <taxon>Neoaves</taxon>
        <taxon>Charadriiformes</taxon>
        <taxon>Scolopacidae</taxon>
        <taxon>Limosa</taxon>
    </lineage>
</organism>
<dbReference type="Gene3D" id="3.60.10.10">
    <property type="entry name" value="Endonuclease/exonuclease/phosphatase"/>
    <property type="match status" value="1"/>
</dbReference>
<name>A0A2I0U9T1_LIMLA</name>
<dbReference type="PANTHER" id="PTHR33395:SF22">
    <property type="entry name" value="REVERSE TRANSCRIPTASE DOMAIN-CONTAINING PROTEIN"/>
    <property type="match status" value="1"/>
</dbReference>
<dbReference type="EMBL" id="KZ505967">
    <property type="protein sequence ID" value="PKU42723.1"/>
    <property type="molecule type" value="Genomic_DNA"/>
</dbReference>
<keyword evidence="1" id="KW-0418">Kinase</keyword>
<reference evidence="2" key="2">
    <citation type="submission" date="2017-12" db="EMBL/GenBank/DDBJ databases">
        <title>Genome sequence of the Bar-tailed Godwit (Limosa lapponica baueri).</title>
        <authorList>
            <person name="Lima N.C.B."/>
            <person name="Parody-Merino A.M."/>
            <person name="Battley P.F."/>
            <person name="Fidler A.E."/>
            <person name="Prosdocimi F."/>
        </authorList>
    </citation>
    <scope>NUCLEOTIDE SEQUENCE [LARGE SCALE GENOMIC DNA]</scope>
</reference>
<dbReference type="OrthoDB" id="416454at2759"/>